<keyword evidence="7" id="KW-1185">Reference proteome</keyword>
<gene>
    <name evidence="6" type="ORF">HED55_22310</name>
</gene>
<proteinExistence type="inferred from homology"/>
<reference evidence="6 7" key="1">
    <citation type="submission" date="2020-03" db="EMBL/GenBank/DDBJ databases">
        <title>Whole genome sequencing of clinical and environmental type strains of Ochrobactrum.</title>
        <authorList>
            <person name="Dharne M."/>
        </authorList>
    </citation>
    <scope>NUCLEOTIDE SEQUENCE [LARGE SCALE GENOMIC DNA]</scope>
    <source>
        <strain evidence="6 7">CIP 109452</strain>
    </source>
</reference>
<dbReference type="Gene3D" id="1.10.10.10">
    <property type="entry name" value="Winged helix-like DNA-binding domain superfamily/Winged helix DNA-binding domain"/>
    <property type="match status" value="1"/>
</dbReference>
<protein>
    <submittedName>
        <fullName evidence="6">LysR family transcriptional regulator</fullName>
    </submittedName>
</protein>
<evidence type="ECO:0000256" key="3">
    <source>
        <dbReference type="ARBA" id="ARBA00023125"/>
    </source>
</evidence>
<evidence type="ECO:0000259" key="5">
    <source>
        <dbReference type="PROSITE" id="PS50931"/>
    </source>
</evidence>
<accession>A0ABX1DPP0</accession>
<dbReference type="SUPFAM" id="SSF46785">
    <property type="entry name" value="Winged helix' DNA-binding domain"/>
    <property type="match status" value="1"/>
</dbReference>
<dbReference type="Gene3D" id="3.40.190.10">
    <property type="entry name" value="Periplasmic binding protein-like II"/>
    <property type="match status" value="2"/>
</dbReference>
<evidence type="ECO:0000256" key="1">
    <source>
        <dbReference type="ARBA" id="ARBA00009437"/>
    </source>
</evidence>
<dbReference type="InterPro" id="IPR005119">
    <property type="entry name" value="LysR_subst-bd"/>
</dbReference>
<dbReference type="CDD" id="cd08414">
    <property type="entry name" value="PBP2_LTTR_aromatics_like"/>
    <property type="match status" value="1"/>
</dbReference>
<dbReference type="PANTHER" id="PTHR30346">
    <property type="entry name" value="TRANSCRIPTIONAL DUAL REGULATOR HCAR-RELATED"/>
    <property type="match status" value="1"/>
</dbReference>
<comment type="caution">
    <text evidence="6">The sequence shown here is derived from an EMBL/GenBank/DDBJ whole genome shotgun (WGS) entry which is preliminary data.</text>
</comment>
<evidence type="ECO:0000313" key="6">
    <source>
        <dbReference type="EMBL" id="NKC04917.1"/>
    </source>
</evidence>
<dbReference type="EMBL" id="JAAVLN010000003">
    <property type="protein sequence ID" value="NKC04917.1"/>
    <property type="molecule type" value="Genomic_DNA"/>
</dbReference>
<sequence>MELRHLRYFLMVAQEGHFSRAAEKLHIVQPALSMQIRSLEEELDAALFTRTSRKVTLTTAGEILLPEARRILAQAERAKELVRKSVRGEIGSIRVGFSGNASFIGKLSDDLREFNLRFPEVHIALTEASPRQQVEGILAGELDVGYCPTFAIEVDIDLDAERIGSWPWMVAMSTSHPLASRSEISKADLLDETFVVYAAHGSETAQIDLLRRILGQEPNVAHSVGNTLTFLTMASAGLGLGLIPASLMQVALPGIAYRPLAEVNETADLVLLYRARETAGAVRAFLDLARRITAG</sequence>
<dbReference type="PANTHER" id="PTHR30346:SF17">
    <property type="entry name" value="LYSR FAMILY TRANSCRIPTIONAL REGULATOR"/>
    <property type="match status" value="1"/>
</dbReference>
<dbReference type="Pfam" id="PF00126">
    <property type="entry name" value="HTH_1"/>
    <property type="match status" value="1"/>
</dbReference>
<organism evidence="6 7">
    <name type="scientific">Brucella haematophila</name>
    <dbReference type="NCBI Taxonomy" id="419474"/>
    <lineage>
        <taxon>Bacteria</taxon>
        <taxon>Pseudomonadati</taxon>
        <taxon>Pseudomonadota</taxon>
        <taxon>Alphaproteobacteria</taxon>
        <taxon>Hyphomicrobiales</taxon>
        <taxon>Brucellaceae</taxon>
        <taxon>Brucella/Ochrobactrum group</taxon>
        <taxon>Brucella</taxon>
    </lineage>
</organism>
<keyword evidence="2" id="KW-0805">Transcription regulation</keyword>
<keyword evidence="4" id="KW-0804">Transcription</keyword>
<dbReference type="Pfam" id="PF03466">
    <property type="entry name" value="LysR_substrate"/>
    <property type="match status" value="1"/>
</dbReference>
<evidence type="ECO:0000313" key="7">
    <source>
        <dbReference type="Proteomes" id="UP000704467"/>
    </source>
</evidence>
<dbReference type="PROSITE" id="PS50931">
    <property type="entry name" value="HTH_LYSR"/>
    <property type="match status" value="1"/>
</dbReference>
<name>A0ABX1DPP0_9HYPH</name>
<dbReference type="InterPro" id="IPR036388">
    <property type="entry name" value="WH-like_DNA-bd_sf"/>
</dbReference>
<dbReference type="PRINTS" id="PR00039">
    <property type="entry name" value="HTHLYSR"/>
</dbReference>
<dbReference type="Proteomes" id="UP000704467">
    <property type="component" value="Unassembled WGS sequence"/>
</dbReference>
<comment type="similarity">
    <text evidence="1">Belongs to the LysR transcriptional regulatory family.</text>
</comment>
<evidence type="ECO:0000256" key="4">
    <source>
        <dbReference type="ARBA" id="ARBA00023163"/>
    </source>
</evidence>
<feature type="domain" description="HTH lysR-type" evidence="5">
    <location>
        <begin position="1"/>
        <end position="58"/>
    </location>
</feature>
<dbReference type="RefSeq" id="WP_138784489.1">
    <property type="nucleotide sequence ID" value="NZ_JBHEEQ010000001.1"/>
</dbReference>
<dbReference type="SUPFAM" id="SSF53850">
    <property type="entry name" value="Periplasmic binding protein-like II"/>
    <property type="match status" value="1"/>
</dbReference>
<dbReference type="InterPro" id="IPR000847">
    <property type="entry name" value="LysR_HTH_N"/>
</dbReference>
<keyword evidence="3" id="KW-0238">DNA-binding</keyword>
<dbReference type="InterPro" id="IPR036390">
    <property type="entry name" value="WH_DNA-bd_sf"/>
</dbReference>
<evidence type="ECO:0000256" key="2">
    <source>
        <dbReference type="ARBA" id="ARBA00023015"/>
    </source>
</evidence>